<proteinExistence type="predicted"/>
<organism evidence="1 2">
    <name type="scientific">Lyophyllum shimeji</name>
    <name type="common">Hon-shimeji</name>
    <name type="synonym">Tricholoma shimeji</name>
    <dbReference type="NCBI Taxonomy" id="47721"/>
    <lineage>
        <taxon>Eukaryota</taxon>
        <taxon>Fungi</taxon>
        <taxon>Dikarya</taxon>
        <taxon>Basidiomycota</taxon>
        <taxon>Agaricomycotina</taxon>
        <taxon>Agaricomycetes</taxon>
        <taxon>Agaricomycetidae</taxon>
        <taxon>Agaricales</taxon>
        <taxon>Tricholomatineae</taxon>
        <taxon>Lyophyllaceae</taxon>
        <taxon>Lyophyllum</taxon>
    </lineage>
</organism>
<comment type="caution">
    <text evidence="1">The sequence shown here is derived from an EMBL/GenBank/DDBJ whole genome shotgun (WGS) entry which is preliminary data.</text>
</comment>
<reference evidence="1" key="1">
    <citation type="submission" date="2022-07" db="EMBL/GenBank/DDBJ databases">
        <title>The genome of Lyophyllum shimeji provides insight into the initial evolution of ectomycorrhizal fungal genome.</title>
        <authorList>
            <person name="Kobayashi Y."/>
            <person name="Shibata T."/>
            <person name="Hirakawa H."/>
            <person name="Shigenobu S."/>
            <person name="Nishiyama T."/>
            <person name="Yamada A."/>
            <person name="Hasebe M."/>
            <person name="Kawaguchi M."/>
        </authorList>
    </citation>
    <scope>NUCLEOTIDE SEQUENCE</scope>
    <source>
        <strain evidence="1">AT787</strain>
    </source>
</reference>
<dbReference type="OrthoDB" id="2605483at2759"/>
<dbReference type="AlphaFoldDB" id="A0A9P3PGZ5"/>
<evidence type="ECO:0000313" key="2">
    <source>
        <dbReference type="Proteomes" id="UP001063166"/>
    </source>
</evidence>
<evidence type="ECO:0000313" key="1">
    <source>
        <dbReference type="EMBL" id="GLB35646.1"/>
    </source>
</evidence>
<keyword evidence="2" id="KW-1185">Reference proteome</keyword>
<name>A0A9P3PGZ5_LYOSH</name>
<sequence>MDLTLVNNDPSNTLLVAEDGPRYEIDTPRDTDTPTTTIVRIEGEMLLYDSNLELLLHPGNGLDQLGQLVAFLGPDNRPYKWQIFIQSPVLILDDNSNTLLGGIVAQNWASCRARGRLSWRYYRLD</sequence>
<accession>A0A9P3PGZ5</accession>
<gene>
    <name evidence="1" type="ORF">LshimejAT787_0212110</name>
</gene>
<protein>
    <submittedName>
        <fullName evidence="1">Uncharacterized protein</fullName>
    </submittedName>
</protein>
<dbReference type="Proteomes" id="UP001063166">
    <property type="component" value="Unassembled WGS sequence"/>
</dbReference>
<dbReference type="EMBL" id="BRPK01000002">
    <property type="protein sequence ID" value="GLB35646.1"/>
    <property type="molecule type" value="Genomic_DNA"/>
</dbReference>